<dbReference type="Proteomes" id="UP001165289">
    <property type="component" value="Unassembled WGS sequence"/>
</dbReference>
<proteinExistence type="inferred from homology"/>
<dbReference type="GO" id="GO:0016705">
    <property type="term" value="F:oxidoreductase activity, acting on paired donors, with incorporation or reduction of molecular oxygen"/>
    <property type="evidence" value="ECO:0007669"/>
    <property type="project" value="InterPro"/>
</dbReference>
<reference evidence="2 3" key="1">
    <citation type="journal article" date="2023" name="BMC Biol.">
        <title>The compact genome of the sponge Oopsacas minuta (Hexactinellida) is lacking key metazoan core genes.</title>
        <authorList>
            <person name="Santini S."/>
            <person name="Schenkelaars Q."/>
            <person name="Jourda C."/>
            <person name="Duchesne M."/>
            <person name="Belahbib H."/>
            <person name="Rocher C."/>
            <person name="Selva M."/>
            <person name="Riesgo A."/>
            <person name="Vervoort M."/>
            <person name="Leys S.P."/>
            <person name="Kodjabachian L."/>
            <person name="Le Bivic A."/>
            <person name="Borchiellini C."/>
            <person name="Claverie J.M."/>
            <person name="Renard E."/>
        </authorList>
    </citation>
    <scope>NUCLEOTIDE SEQUENCE [LARGE SCALE GENOMIC DNA]</scope>
    <source>
        <strain evidence="2">SPO-2</strain>
    </source>
</reference>
<dbReference type="Gene3D" id="1.10.630.10">
    <property type="entry name" value="Cytochrome P450"/>
    <property type="match status" value="2"/>
</dbReference>
<evidence type="ECO:0000313" key="3">
    <source>
        <dbReference type="Proteomes" id="UP001165289"/>
    </source>
</evidence>
<comment type="similarity">
    <text evidence="1">Belongs to the cytochrome P450 family.</text>
</comment>
<dbReference type="GO" id="GO:0020037">
    <property type="term" value="F:heme binding"/>
    <property type="evidence" value="ECO:0007669"/>
    <property type="project" value="InterPro"/>
</dbReference>
<dbReference type="GO" id="GO:0005506">
    <property type="term" value="F:iron ion binding"/>
    <property type="evidence" value="ECO:0007669"/>
    <property type="project" value="InterPro"/>
</dbReference>
<dbReference type="Pfam" id="PF00067">
    <property type="entry name" value="p450"/>
    <property type="match status" value="1"/>
</dbReference>
<dbReference type="GO" id="GO:0004497">
    <property type="term" value="F:monooxygenase activity"/>
    <property type="evidence" value="ECO:0007669"/>
    <property type="project" value="InterPro"/>
</dbReference>
<accession>A0AAV7K374</accession>
<evidence type="ECO:0000256" key="1">
    <source>
        <dbReference type="ARBA" id="ARBA00010617"/>
    </source>
</evidence>
<dbReference type="PANTHER" id="PTHR24291">
    <property type="entry name" value="CYTOCHROME P450 FAMILY 4"/>
    <property type="match status" value="1"/>
</dbReference>
<keyword evidence="3" id="KW-1185">Reference proteome</keyword>
<name>A0AAV7K374_9METZ</name>
<dbReference type="EMBL" id="JAKMXF010000210">
    <property type="protein sequence ID" value="KAI6655015.1"/>
    <property type="molecule type" value="Genomic_DNA"/>
</dbReference>
<dbReference type="InterPro" id="IPR050196">
    <property type="entry name" value="Cytochrome_P450_Monoox"/>
</dbReference>
<organism evidence="2 3">
    <name type="scientific">Oopsacas minuta</name>
    <dbReference type="NCBI Taxonomy" id="111878"/>
    <lineage>
        <taxon>Eukaryota</taxon>
        <taxon>Metazoa</taxon>
        <taxon>Porifera</taxon>
        <taxon>Hexactinellida</taxon>
        <taxon>Hexasterophora</taxon>
        <taxon>Lyssacinosida</taxon>
        <taxon>Leucopsacidae</taxon>
        <taxon>Oopsacas</taxon>
    </lineage>
</organism>
<evidence type="ECO:0000313" key="2">
    <source>
        <dbReference type="EMBL" id="KAI6655015.1"/>
    </source>
</evidence>
<dbReference type="InterPro" id="IPR001128">
    <property type="entry name" value="Cyt_P450"/>
</dbReference>
<protein>
    <submittedName>
        <fullName evidence="2">Cytochrome P450 4B1</fullName>
    </submittedName>
</protein>
<dbReference type="InterPro" id="IPR036396">
    <property type="entry name" value="Cyt_P450_sf"/>
</dbReference>
<dbReference type="SUPFAM" id="SSF48264">
    <property type="entry name" value="Cytochrome P450"/>
    <property type="match status" value="1"/>
</dbReference>
<sequence>MLELWEETVQRDGYVVLQDFIPYLTLDIQIQCIGSLETGCQIEKENVEYVRDVCDLTKLSLFRYLYWLCIFDWYFYRTAHGKIFKQASARSRAFIRDLVSIRKQSLLTKAPETDANLDLSILLTTTDEKGNGLTDEEIYDEVNTFVFEGHDTTSTGERNCIGQFLAIHENKTILSMILKVFKLHLHPSISDSPIKIEKNLLYKAETTINIILEKLSQRFT</sequence>
<comment type="caution">
    <text evidence="2">The sequence shown here is derived from an EMBL/GenBank/DDBJ whole genome shotgun (WGS) entry which is preliminary data.</text>
</comment>
<gene>
    <name evidence="2" type="ORF">LOD99_2304</name>
</gene>
<dbReference type="AlphaFoldDB" id="A0AAV7K374"/>
<dbReference type="PANTHER" id="PTHR24291:SF201">
    <property type="entry name" value="CYTOCHROME P450, FAMILY 4, SUBFAMILY B, POLYPEPTIDE 7"/>
    <property type="match status" value="1"/>
</dbReference>